<proteinExistence type="predicted"/>
<dbReference type="InterPro" id="IPR036549">
    <property type="entry name" value="CX6/COA6-like_sf"/>
</dbReference>
<dbReference type="GO" id="GO:0042775">
    <property type="term" value="P:mitochondrial ATP synthesis coupled electron transport"/>
    <property type="evidence" value="ECO:0007669"/>
    <property type="project" value="TreeGrafter"/>
</dbReference>
<dbReference type="GO" id="GO:0008535">
    <property type="term" value="P:respiratory chain complex IV assembly"/>
    <property type="evidence" value="ECO:0007669"/>
    <property type="project" value="InterPro"/>
</dbReference>
<dbReference type="PANTHER" id="PTHR46690">
    <property type="entry name" value="CYTOCHROME C OXIDASE ASSEMBLY FACTOR 6 HOMOLOG"/>
    <property type="match status" value="1"/>
</dbReference>
<dbReference type="EMBL" id="UYRS01000094">
    <property type="protein sequence ID" value="VDK21468.1"/>
    <property type="molecule type" value="Genomic_DNA"/>
</dbReference>
<comment type="subcellular location">
    <subcellularLocation>
        <location evidence="1">Mitochondrion</location>
    </subcellularLocation>
</comment>
<dbReference type="GO" id="GO:0005739">
    <property type="term" value="C:mitochondrion"/>
    <property type="evidence" value="ECO:0007669"/>
    <property type="project" value="UniProtKB-SubCell"/>
</dbReference>
<dbReference type="PANTHER" id="PTHR46690:SF1">
    <property type="entry name" value="CYTOCHROME C OXIDASE ASSEMBLY FACTOR 6 HOMOLOG"/>
    <property type="match status" value="1"/>
</dbReference>
<keyword evidence="5" id="KW-1185">Reference proteome</keyword>
<dbReference type="OrthoDB" id="16284at2759"/>
<protein>
    <submittedName>
        <fullName evidence="6">Cytochrome c oxidase assembly factor 6</fullName>
    </submittedName>
</protein>
<evidence type="ECO:0000313" key="4">
    <source>
        <dbReference type="EMBL" id="VDK21468.1"/>
    </source>
</evidence>
<evidence type="ECO:0000256" key="1">
    <source>
        <dbReference type="ARBA" id="ARBA00004173"/>
    </source>
</evidence>
<dbReference type="InterPro" id="IPR048280">
    <property type="entry name" value="COX6B-like"/>
</dbReference>
<dbReference type="Pfam" id="PF02297">
    <property type="entry name" value="COX6B"/>
    <property type="match status" value="1"/>
</dbReference>
<dbReference type="InterPro" id="IPR042289">
    <property type="entry name" value="COA6"/>
</dbReference>
<evidence type="ECO:0000313" key="5">
    <source>
        <dbReference type="Proteomes" id="UP000282613"/>
    </source>
</evidence>
<sequence>MKETTSSKFKGVAPSREERKACWAARDAFWECIKGAYSKDRQVPEELADTVNVSQCLSLRKAYEAVCPESWIRLFDRQHDFDLFRASATEEGLKERVKNA</sequence>
<organism evidence="6">
    <name type="scientific">Taenia asiatica</name>
    <name type="common">Asian tapeworm</name>
    <dbReference type="NCBI Taxonomy" id="60517"/>
    <lineage>
        <taxon>Eukaryota</taxon>
        <taxon>Metazoa</taxon>
        <taxon>Spiralia</taxon>
        <taxon>Lophotrochozoa</taxon>
        <taxon>Platyhelminthes</taxon>
        <taxon>Cestoda</taxon>
        <taxon>Eucestoda</taxon>
        <taxon>Cyclophyllidea</taxon>
        <taxon>Taeniidae</taxon>
        <taxon>Taenia</taxon>
    </lineage>
</organism>
<keyword evidence="2" id="KW-0496">Mitochondrion</keyword>
<dbReference type="AlphaFoldDB" id="A0A0R3VTS8"/>
<dbReference type="Proteomes" id="UP000282613">
    <property type="component" value="Unassembled WGS sequence"/>
</dbReference>
<accession>A0A0R3VTS8</accession>
<reference evidence="6" key="1">
    <citation type="submission" date="2017-02" db="UniProtKB">
        <authorList>
            <consortium name="WormBaseParasite"/>
        </authorList>
    </citation>
    <scope>IDENTIFICATION</scope>
</reference>
<evidence type="ECO:0000256" key="3">
    <source>
        <dbReference type="ARBA" id="ARBA00023157"/>
    </source>
</evidence>
<evidence type="ECO:0000313" key="6">
    <source>
        <dbReference type="WBParaSite" id="TASK_0000066501-mRNA-1"/>
    </source>
</evidence>
<dbReference type="STRING" id="60517.A0A0R3VTS8"/>
<gene>
    <name evidence="4" type="ORF">TASK_LOCUS666</name>
</gene>
<keyword evidence="3" id="KW-1015">Disulfide bond</keyword>
<dbReference type="WBParaSite" id="TASK_0000066501-mRNA-1">
    <property type="protein sequence ID" value="TASK_0000066501-mRNA-1"/>
    <property type="gene ID" value="TASK_0000066501"/>
</dbReference>
<dbReference type="SUPFAM" id="SSF47694">
    <property type="entry name" value="Cytochrome c oxidase subunit h"/>
    <property type="match status" value="1"/>
</dbReference>
<evidence type="ECO:0000256" key="2">
    <source>
        <dbReference type="ARBA" id="ARBA00023128"/>
    </source>
</evidence>
<name>A0A0R3VTS8_TAEAS</name>
<reference evidence="4 5" key="2">
    <citation type="submission" date="2018-11" db="EMBL/GenBank/DDBJ databases">
        <authorList>
            <consortium name="Pathogen Informatics"/>
        </authorList>
    </citation>
    <scope>NUCLEOTIDE SEQUENCE [LARGE SCALE GENOMIC DNA]</scope>
</reference>
<dbReference type="Gene3D" id="1.10.10.140">
    <property type="entry name" value="Cytochrome c oxidase, subunit VIb"/>
    <property type="match status" value="1"/>
</dbReference>